<keyword evidence="1" id="KW-0805">Transcription regulation</keyword>
<dbReference type="PROSITE" id="PS50932">
    <property type="entry name" value="HTH_LACI_2"/>
    <property type="match status" value="1"/>
</dbReference>
<gene>
    <name evidence="5" type="ORF">CTKZ_24540</name>
</gene>
<dbReference type="SMART" id="SM00354">
    <property type="entry name" value="HTH_LACI"/>
    <property type="match status" value="1"/>
</dbReference>
<organism evidence="5 6">
    <name type="scientific">Cellulomonas algicola</name>
    <dbReference type="NCBI Taxonomy" id="2071633"/>
    <lineage>
        <taxon>Bacteria</taxon>
        <taxon>Bacillati</taxon>
        <taxon>Actinomycetota</taxon>
        <taxon>Actinomycetes</taxon>
        <taxon>Micrococcales</taxon>
        <taxon>Cellulomonadaceae</taxon>
        <taxon>Cellulomonas</taxon>
    </lineage>
</organism>
<evidence type="ECO:0000259" key="4">
    <source>
        <dbReference type="PROSITE" id="PS50932"/>
    </source>
</evidence>
<dbReference type="RefSeq" id="WP_124343402.1">
    <property type="nucleotide sequence ID" value="NZ_BHYL01000206.1"/>
</dbReference>
<dbReference type="PANTHER" id="PTHR30146">
    <property type="entry name" value="LACI-RELATED TRANSCRIPTIONAL REPRESSOR"/>
    <property type="match status" value="1"/>
</dbReference>
<evidence type="ECO:0000256" key="1">
    <source>
        <dbReference type="ARBA" id="ARBA00023015"/>
    </source>
</evidence>
<dbReference type="EMBL" id="BHYL01000206">
    <property type="protein sequence ID" value="GCD20892.1"/>
    <property type="molecule type" value="Genomic_DNA"/>
</dbReference>
<dbReference type="PROSITE" id="PS00356">
    <property type="entry name" value="HTH_LACI_1"/>
    <property type="match status" value="1"/>
</dbReference>
<evidence type="ECO:0000313" key="5">
    <source>
        <dbReference type="EMBL" id="GCD20892.1"/>
    </source>
</evidence>
<keyword evidence="2" id="KW-0238">DNA-binding</keyword>
<evidence type="ECO:0000256" key="3">
    <source>
        <dbReference type="ARBA" id="ARBA00023163"/>
    </source>
</evidence>
<dbReference type="Proteomes" id="UP000288246">
    <property type="component" value="Unassembled WGS sequence"/>
</dbReference>
<dbReference type="Pfam" id="PF00356">
    <property type="entry name" value="LacI"/>
    <property type="match status" value="1"/>
</dbReference>
<evidence type="ECO:0000313" key="6">
    <source>
        <dbReference type="Proteomes" id="UP000288246"/>
    </source>
</evidence>
<dbReference type="PANTHER" id="PTHR30146:SF109">
    <property type="entry name" value="HTH-TYPE TRANSCRIPTIONAL REGULATOR GALS"/>
    <property type="match status" value="1"/>
</dbReference>
<feature type="domain" description="HTH lacI-type" evidence="4">
    <location>
        <begin position="8"/>
        <end position="62"/>
    </location>
</feature>
<dbReference type="CDD" id="cd06267">
    <property type="entry name" value="PBP1_LacI_sugar_binding-like"/>
    <property type="match status" value="1"/>
</dbReference>
<name>A0A401V1W5_9CELL</name>
<dbReference type="CDD" id="cd01392">
    <property type="entry name" value="HTH_LacI"/>
    <property type="match status" value="1"/>
</dbReference>
<dbReference type="SUPFAM" id="SSF53822">
    <property type="entry name" value="Periplasmic binding protein-like I"/>
    <property type="match status" value="1"/>
</dbReference>
<dbReference type="GO" id="GO:0003700">
    <property type="term" value="F:DNA-binding transcription factor activity"/>
    <property type="evidence" value="ECO:0007669"/>
    <property type="project" value="TreeGrafter"/>
</dbReference>
<proteinExistence type="predicted"/>
<dbReference type="OrthoDB" id="3563699at2"/>
<dbReference type="AlphaFoldDB" id="A0A401V1W5"/>
<dbReference type="Gene3D" id="1.10.260.40">
    <property type="entry name" value="lambda repressor-like DNA-binding domains"/>
    <property type="match status" value="1"/>
</dbReference>
<dbReference type="Gene3D" id="3.40.50.2300">
    <property type="match status" value="2"/>
</dbReference>
<dbReference type="GO" id="GO:0000976">
    <property type="term" value="F:transcription cis-regulatory region binding"/>
    <property type="evidence" value="ECO:0007669"/>
    <property type="project" value="TreeGrafter"/>
</dbReference>
<evidence type="ECO:0000256" key="2">
    <source>
        <dbReference type="ARBA" id="ARBA00023125"/>
    </source>
</evidence>
<sequence length="355" mass="38065">MSRRTGAVTMHDVAARAGVSIKTVSNVLNGYQYIRPATKEKVETAIADLGYQVNLTARNLRRGRTGLIGLAVPELSLPYFAELADSVIRAAEARGLTVLIEQTGSVRERELEVLTGQRRHLTDGLIFSPLELGPQDVDALDVDYPMVLLGERIFGGPADHVTMSNVDGAKAAVRHLLDQGRRRIAVVGAHEGETVGSAALRMQGYREALEDAGLGVDPALIGEAGLWHRATGAEAMHRLLDSGVELDAVFGLNDALALGALHALHARRIDVPEQIAVIGWDDIEETAYSSPTLSTVSPGREQIARTAVDLLLARIDDPDSDRPYERVIADFTIVGRESTLGDAAPEVAPLVAVAR</sequence>
<accession>A0A401V1W5</accession>
<dbReference type="Pfam" id="PF13377">
    <property type="entry name" value="Peripla_BP_3"/>
    <property type="match status" value="1"/>
</dbReference>
<reference evidence="5 6" key="1">
    <citation type="submission" date="2018-11" db="EMBL/GenBank/DDBJ databases">
        <title>Draft genome sequence of Cellulomonas takizawaensis strain TKZ-21.</title>
        <authorList>
            <person name="Yamamura H."/>
            <person name="Hayashi T."/>
            <person name="Hamada M."/>
            <person name="Serisawa Y."/>
            <person name="Matsuyama K."/>
            <person name="Nakagawa Y."/>
            <person name="Otoguro M."/>
            <person name="Yanagida F."/>
            <person name="Hayakawa M."/>
        </authorList>
    </citation>
    <scope>NUCLEOTIDE SEQUENCE [LARGE SCALE GENOMIC DNA]</scope>
    <source>
        <strain evidence="5 6">TKZ-21</strain>
    </source>
</reference>
<dbReference type="InterPro" id="IPR000843">
    <property type="entry name" value="HTH_LacI"/>
</dbReference>
<protein>
    <submittedName>
        <fullName evidence="5">LacI family transcriptional regulator</fullName>
    </submittedName>
</protein>
<dbReference type="InterPro" id="IPR046335">
    <property type="entry name" value="LacI/GalR-like_sensor"/>
</dbReference>
<comment type="caution">
    <text evidence="5">The sequence shown here is derived from an EMBL/GenBank/DDBJ whole genome shotgun (WGS) entry which is preliminary data.</text>
</comment>
<keyword evidence="3" id="KW-0804">Transcription</keyword>
<keyword evidence="6" id="KW-1185">Reference proteome</keyword>
<dbReference type="InterPro" id="IPR010982">
    <property type="entry name" value="Lambda_DNA-bd_dom_sf"/>
</dbReference>
<dbReference type="SUPFAM" id="SSF47413">
    <property type="entry name" value="lambda repressor-like DNA-binding domains"/>
    <property type="match status" value="1"/>
</dbReference>
<dbReference type="InterPro" id="IPR028082">
    <property type="entry name" value="Peripla_BP_I"/>
</dbReference>